<feature type="compositionally biased region" description="Polar residues" evidence="1">
    <location>
        <begin position="48"/>
        <end position="72"/>
    </location>
</feature>
<proteinExistence type="predicted"/>
<feature type="region of interest" description="Disordered" evidence="1">
    <location>
        <begin position="48"/>
        <end position="79"/>
    </location>
</feature>
<accession>A0AAD9X0V4</accession>
<keyword evidence="3" id="KW-1185">Reference proteome</keyword>
<organism evidence="2 3">
    <name type="scientific">Dipteronia dyeriana</name>
    <dbReference type="NCBI Taxonomy" id="168575"/>
    <lineage>
        <taxon>Eukaryota</taxon>
        <taxon>Viridiplantae</taxon>
        <taxon>Streptophyta</taxon>
        <taxon>Embryophyta</taxon>
        <taxon>Tracheophyta</taxon>
        <taxon>Spermatophyta</taxon>
        <taxon>Magnoliopsida</taxon>
        <taxon>eudicotyledons</taxon>
        <taxon>Gunneridae</taxon>
        <taxon>Pentapetalae</taxon>
        <taxon>rosids</taxon>
        <taxon>malvids</taxon>
        <taxon>Sapindales</taxon>
        <taxon>Sapindaceae</taxon>
        <taxon>Hippocastanoideae</taxon>
        <taxon>Acereae</taxon>
        <taxon>Dipteronia</taxon>
    </lineage>
</organism>
<evidence type="ECO:0000256" key="1">
    <source>
        <dbReference type="SAM" id="MobiDB-lite"/>
    </source>
</evidence>
<comment type="caution">
    <text evidence="2">The sequence shown here is derived from an EMBL/GenBank/DDBJ whole genome shotgun (WGS) entry which is preliminary data.</text>
</comment>
<evidence type="ECO:0000313" key="2">
    <source>
        <dbReference type="EMBL" id="KAK2650999.1"/>
    </source>
</evidence>
<dbReference type="Proteomes" id="UP001280121">
    <property type="component" value="Unassembled WGS sequence"/>
</dbReference>
<protein>
    <submittedName>
        <fullName evidence="2">Uncharacterized protein</fullName>
    </submittedName>
</protein>
<reference evidence="2" key="1">
    <citation type="journal article" date="2023" name="Plant J.">
        <title>Genome sequences and population genomics provide insights into the demographic history, inbreeding, and mutation load of two 'living fossil' tree species of Dipteronia.</title>
        <authorList>
            <person name="Feng Y."/>
            <person name="Comes H.P."/>
            <person name="Chen J."/>
            <person name="Zhu S."/>
            <person name="Lu R."/>
            <person name="Zhang X."/>
            <person name="Li P."/>
            <person name="Qiu J."/>
            <person name="Olsen K.M."/>
            <person name="Qiu Y."/>
        </authorList>
    </citation>
    <scope>NUCLEOTIDE SEQUENCE</scope>
    <source>
        <strain evidence="2">KIB01</strain>
    </source>
</reference>
<sequence>MDALLDALIIAYTPSSLVNRKAFAAFGTHTSKEEKEKGWNFQQLEINEVNQQTGDKNDSSTSGSIPVVQSQMKDPAAHVNETKNKIILSLS</sequence>
<evidence type="ECO:0000313" key="3">
    <source>
        <dbReference type="Proteomes" id="UP001280121"/>
    </source>
</evidence>
<name>A0AAD9X0V4_9ROSI</name>
<dbReference type="EMBL" id="JANJYI010000005">
    <property type="protein sequence ID" value="KAK2650999.1"/>
    <property type="molecule type" value="Genomic_DNA"/>
</dbReference>
<gene>
    <name evidence="2" type="ORF">Ddye_018488</name>
</gene>
<dbReference type="AlphaFoldDB" id="A0AAD9X0V4"/>